<organism evidence="3 4">
    <name type="scientific">Fimbriimonas ginsengisoli Gsoil 348</name>
    <dbReference type="NCBI Taxonomy" id="661478"/>
    <lineage>
        <taxon>Bacteria</taxon>
        <taxon>Bacillati</taxon>
        <taxon>Armatimonadota</taxon>
        <taxon>Fimbriimonadia</taxon>
        <taxon>Fimbriimonadales</taxon>
        <taxon>Fimbriimonadaceae</taxon>
        <taxon>Fimbriimonas</taxon>
    </lineage>
</organism>
<sequence length="317" mass="35965">MHHVLVNRFRLASSAAFVALAATAGADTWTFVVAGDGRTNDKTPDFSGINLPILNKMVTAIKAEHPRFMLFTGDLVHGVYGLVKAPVDEQLDRWKKAVAPLYGVAIYPVRGNHETYGDKDGKIWMSKIKPIIDAGNVSYFKGEEGYSYSFATRDKSKTVVIAVDQFIHEHRVNLDELKQTLEKARKARAKNIFVFAHEMAFTCTAHGDDENMSKFKEDRDKFLDLLQRYSVRYFFAGHDHAYDWMEIRTPRWPSNYTLNQIVAGTAGAPFYTDKGYFGDHGAYELKRKEHKDSTYGYLLVTVDDKKGVTVTFKEIPQ</sequence>
<dbReference type="InterPro" id="IPR051918">
    <property type="entry name" value="STPP_CPPED1"/>
</dbReference>
<proteinExistence type="predicted"/>
<dbReference type="Proteomes" id="UP000027982">
    <property type="component" value="Chromosome"/>
</dbReference>
<dbReference type="STRING" id="661478.OP10G_2129"/>
<reference evidence="3 4" key="1">
    <citation type="journal article" date="2014" name="PLoS ONE">
        <title>The first complete genome sequence of the class fimbriimonadia in the phylum armatimonadetes.</title>
        <authorList>
            <person name="Hu Z.Y."/>
            <person name="Wang Y.Z."/>
            <person name="Im W.T."/>
            <person name="Wang S.Y."/>
            <person name="Zhao G.P."/>
            <person name="Zheng H.J."/>
            <person name="Quan Z.X."/>
        </authorList>
    </citation>
    <scope>NUCLEOTIDE SEQUENCE [LARGE SCALE GENOMIC DNA]</scope>
    <source>
        <strain evidence="3">Gsoil 348</strain>
    </source>
</reference>
<dbReference type="Pfam" id="PF00149">
    <property type="entry name" value="Metallophos"/>
    <property type="match status" value="1"/>
</dbReference>
<dbReference type="Gene3D" id="3.60.21.10">
    <property type="match status" value="1"/>
</dbReference>
<dbReference type="HOGENOM" id="CLU_914175_0_0_0"/>
<feature type="chain" id="PRO_5001651766" description="Calcineurin-like phosphoesterase domain-containing protein" evidence="1">
    <location>
        <begin position="27"/>
        <end position="317"/>
    </location>
</feature>
<dbReference type="RefSeq" id="WP_038472970.1">
    <property type="nucleotide sequence ID" value="NZ_CP007139.1"/>
</dbReference>
<evidence type="ECO:0000259" key="2">
    <source>
        <dbReference type="Pfam" id="PF00149"/>
    </source>
</evidence>
<dbReference type="EMBL" id="CP007139">
    <property type="protein sequence ID" value="AIE85497.1"/>
    <property type="molecule type" value="Genomic_DNA"/>
</dbReference>
<gene>
    <name evidence="3" type="ORF">OP10G_2129</name>
</gene>
<dbReference type="GO" id="GO:0016787">
    <property type="term" value="F:hydrolase activity"/>
    <property type="evidence" value="ECO:0007669"/>
    <property type="project" value="InterPro"/>
</dbReference>
<dbReference type="InterPro" id="IPR029052">
    <property type="entry name" value="Metallo-depent_PP-like"/>
</dbReference>
<evidence type="ECO:0000256" key="1">
    <source>
        <dbReference type="SAM" id="SignalP"/>
    </source>
</evidence>
<dbReference type="SUPFAM" id="SSF56300">
    <property type="entry name" value="Metallo-dependent phosphatases"/>
    <property type="match status" value="1"/>
</dbReference>
<dbReference type="eggNOG" id="COG1409">
    <property type="taxonomic scope" value="Bacteria"/>
</dbReference>
<dbReference type="PANTHER" id="PTHR43143:SF1">
    <property type="entry name" value="SERINE_THREONINE-PROTEIN PHOSPHATASE CPPED1"/>
    <property type="match status" value="1"/>
</dbReference>
<dbReference type="InterPro" id="IPR004843">
    <property type="entry name" value="Calcineurin-like_PHP"/>
</dbReference>
<feature type="signal peptide" evidence="1">
    <location>
        <begin position="1"/>
        <end position="26"/>
    </location>
</feature>
<dbReference type="PANTHER" id="PTHR43143">
    <property type="entry name" value="METALLOPHOSPHOESTERASE, CALCINEURIN SUPERFAMILY"/>
    <property type="match status" value="1"/>
</dbReference>
<evidence type="ECO:0000313" key="3">
    <source>
        <dbReference type="EMBL" id="AIE85497.1"/>
    </source>
</evidence>
<evidence type="ECO:0000313" key="4">
    <source>
        <dbReference type="Proteomes" id="UP000027982"/>
    </source>
</evidence>
<protein>
    <recommendedName>
        <fullName evidence="2">Calcineurin-like phosphoesterase domain-containing protein</fullName>
    </recommendedName>
</protein>
<keyword evidence="4" id="KW-1185">Reference proteome</keyword>
<name>A0A068NQ56_FIMGI</name>
<feature type="domain" description="Calcineurin-like phosphoesterase" evidence="2">
    <location>
        <begin position="51"/>
        <end position="242"/>
    </location>
</feature>
<dbReference type="AlphaFoldDB" id="A0A068NQ56"/>
<keyword evidence="1" id="KW-0732">Signal</keyword>
<accession>A0A068NQ56</accession>
<dbReference type="KEGG" id="fgi:OP10G_2129"/>